<dbReference type="InParanoid" id="A0A1Y1U8Y4"/>
<dbReference type="GeneID" id="33558677"/>
<feature type="compositionally biased region" description="Low complexity" evidence="1">
    <location>
        <begin position="273"/>
        <end position="300"/>
    </location>
</feature>
<accession>A0A1Y1U8Y4</accession>
<feature type="compositionally biased region" description="Low complexity" evidence="1">
    <location>
        <begin position="326"/>
        <end position="335"/>
    </location>
</feature>
<feature type="compositionally biased region" description="Basic and acidic residues" evidence="1">
    <location>
        <begin position="397"/>
        <end position="436"/>
    </location>
</feature>
<proteinExistence type="predicted"/>
<comment type="caution">
    <text evidence="2">The sequence shown here is derived from an EMBL/GenBank/DDBJ whole genome shotgun (WGS) entry which is preliminary data.</text>
</comment>
<reference evidence="2 3" key="1">
    <citation type="submission" date="2017-03" db="EMBL/GenBank/DDBJ databases">
        <title>Widespread Adenine N6-methylation of Active Genes in Fungi.</title>
        <authorList>
            <consortium name="DOE Joint Genome Institute"/>
            <person name="Mondo S.J."/>
            <person name="Dannebaum R.O."/>
            <person name="Kuo R.C."/>
            <person name="Louie K.B."/>
            <person name="Bewick A.J."/>
            <person name="Labutti K."/>
            <person name="Haridas S."/>
            <person name="Kuo A."/>
            <person name="Salamov A."/>
            <person name="Ahrendt S.R."/>
            <person name="Lau R."/>
            <person name="Bowen B.P."/>
            <person name="Lipzen A."/>
            <person name="Sullivan W."/>
            <person name="Andreopoulos W.B."/>
            <person name="Clum A."/>
            <person name="Lindquist E."/>
            <person name="Daum C."/>
            <person name="Northen T.R."/>
            <person name="Ramamoorthy G."/>
            <person name="Schmitz R.J."/>
            <person name="Gryganskyi A."/>
            <person name="Culley D."/>
            <person name="Magnuson J."/>
            <person name="James T.Y."/>
            <person name="O'Malley M.A."/>
            <person name="Stajich J.E."/>
            <person name="Spatafora J.W."/>
            <person name="Visel A."/>
            <person name="Grigoriev I.V."/>
        </authorList>
    </citation>
    <scope>NUCLEOTIDE SEQUENCE [LARGE SCALE GENOMIC DNA]</scope>
    <source>
        <strain evidence="2 3">NRRL Y-17943</strain>
    </source>
</reference>
<feature type="compositionally biased region" description="Basic residues" evidence="1">
    <location>
        <begin position="100"/>
        <end position="111"/>
    </location>
</feature>
<feature type="compositionally biased region" description="Polar residues" evidence="1">
    <location>
        <begin position="336"/>
        <end position="345"/>
    </location>
</feature>
<organism evidence="2 3">
    <name type="scientific">Kockovaella imperatae</name>
    <dbReference type="NCBI Taxonomy" id="4999"/>
    <lineage>
        <taxon>Eukaryota</taxon>
        <taxon>Fungi</taxon>
        <taxon>Dikarya</taxon>
        <taxon>Basidiomycota</taxon>
        <taxon>Agaricomycotina</taxon>
        <taxon>Tremellomycetes</taxon>
        <taxon>Tremellales</taxon>
        <taxon>Cuniculitremaceae</taxon>
        <taxon>Kockovaella</taxon>
    </lineage>
</organism>
<feature type="compositionally biased region" description="Polar residues" evidence="1">
    <location>
        <begin position="308"/>
        <end position="317"/>
    </location>
</feature>
<gene>
    <name evidence="2" type="ORF">BD324DRAFT_636105</name>
</gene>
<feature type="region of interest" description="Disordered" evidence="1">
    <location>
        <begin position="377"/>
        <end position="436"/>
    </location>
</feature>
<evidence type="ECO:0000313" key="2">
    <source>
        <dbReference type="EMBL" id="ORX34483.1"/>
    </source>
</evidence>
<feature type="compositionally biased region" description="Polar residues" evidence="1">
    <location>
        <begin position="186"/>
        <end position="199"/>
    </location>
</feature>
<keyword evidence="3" id="KW-1185">Reference proteome</keyword>
<evidence type="ECO:0000256" key="1">
    <source>
        <dbReference type="SAM" id="MobiDB-lite"/>
    </source>
</evidence>
<dbReference type="EMBL" id="NBSH01000014">
    <property type="protein sequence ID" value="ORX34483.1"/>
    <property type="molecule type" value="Genomic_DNA"/>
</dbReference>
<feature type="region of interest" description="Disordered" evidence="1">
    <location>
        <begin position="1"/>
        <end position="346"/>
    </location>
</feature>
<feature type="compositionally biased region" description="Low complexity" evidence="1">
    <location>
        <begin position="117"/>
        <end position="145"/>
    </location>
</feature>
<dbReference type="RefSeq" id="XP_021868746.1">
    <property type="nucleotide sequence ID" value="XM_022016868.1"/>
</dbReference>
<feature type="compositionally biased region" description="Basic residues" evidence="1">
    <location>
        <begin position="42"/>
        <end position="52"/>
    </location>
</feature>
<feature type="compositionally biased region" description="Low complexity" evidence="1">
    <location>
        <begin position="1"/>
        <end position="21"/>
    </location>
</feature>
<name>A0A1Y1U8Y4_9TREE</name>
<sequence>MLPGSETSASAAVSAAQSSHSPFNMPSPLSDFDMSPVPSPRVRSRAGVHTRSHSWCAPSPESPNDPTSSNARHPTSLSSEMTCKEFSETFKATETPVQRVSKRRPTTRGKKRGVDGSTHSSPSRPSQSTRSRSRSYSKSISPKQSLDSVHRREPIGDTSISFDSDHLVTPAPQASEHRRRIAPLRSSRSSLFATGSTPHPISIPIYAYRDKAPSRDSSPVPAPRNDSSPLKKPRTSLGGEIINFHYSSDSDSENETPSPPLRTRARFNSLLGPSPLHKSFSSSMSPPSPSGSLPKSVSASILPIRATRTPSGTQSQLGLPFRSERSLSSPSLGLSTGNFSPNSDLLSPLRARTKILSEVEGLETELNKVFALVHGKGLGLGAGGRGRRIGSGLRQSKGVDDAEEVRVEDESPLPRRATNREPRTREDHMEVDTTES</sequence>
<protein>
    <submittedName>
        <fullName evidence="2">Uncharacterized protein</fullName>
    </submittedName>
</protein>
<evidence type="ECO:0000313" key="3">
    <source>
        <dbReference type="Proteomes" id="UP000193218"/>
    </source>
</evidence>
<feature type="compositionally biased region" description="Polar residues" evidence="1">
    <location>
        <begin position="62"/>
        <end position="81"/>
    </location>
</feature>
<dbReference type="Proteomes" id="UP000193218">
    <property type="component" value="Unassembled WGS sequence"/>
</dbReference>
<dbReference type="AlphaFoldDB" id="A0A1Y1U8Y4"/>